<protein>
    <submittedName>
        <fullName evidence="1">Predicted pyrophosphatase or phosphodiesterase, AlkP superfamily</fullName>
    </submittedName>
</protein>
<dbReference type="PANTHER" id="PTHR10151">
    <property type="entry name" value="ECTONUCLEOTIDE PYROPHOSPHATASE/PHOSPHODIESTERASE"/>
    <property type="match status" value="1"/>
</dbReference>
<evidence type="ECO:0000313" key="1">
    <source>
        <dbReference type="EMBL" id="SDD03731.1"/>
    </source>
</evidence>
<dbReference type="AlphaFoldDB" id="A0A1G6RH14"/>
<organism evidence="1 2">
    <name type="scientific">Sanguibacter gelidistatuariae</name>
    <dbReference type="NCBI Taxonomy" id="1814289"/>
    <lineage>
        <taxon>Bacteria</taxon>
        <taxon>Bacillati</taxon>
        <taxon>Actinomycetota</taxon>
        <taxon>Actinomycetes</taxon>
        <taxon>Micrococcales</taxon>
        <taxon>Sanguibacteraceae</taxon>
        <taxon>Sanguibacter</taxon>
    </lineage>
</organism>
<name>A0A1G6RH14_9MICO</name>
<dbReference type="Proteomes" id="UP000199039">
    <property type="component" value="Unassembled WGS sequence"/>
</dbReference>
<dbReference type="PANTHER" id="PTHR10151:SF120">
    <property type="entry name" value="BIS(5'-ADENOSYL)-TRIPHOSPHATASE"/>
    <property type="match status" value="1"/>
</dbReference>
<sequence>MIPGPTTSLTDAARSLGFLLPDSGGRSLSAVLPAVAGSLGVTDGAGRFGAAQRLLRLAPAERVCVVLIDGLGFENLTERSGHAPFMRSLLADGGELTCGFPSTTAVSMGIFGTGTGPGRTGLLGYTVRNPHTGALANMVSWTGLGAPEDVQREGTVFEAITGAGIAVTTVGPAKFAQSGMTRAALRGGRYWNAESLADRVDAASYELISPGLVYLYWGDVDKIGHHEGARSWQWGDALEAADREIERLARTLPSGTRLIITADHGMVDVDVSKRWDVAQITGLSEGVKIVAGEPRAVHVYSRKASGAPAVAARWRDVLGDGALVATRDEVIDAGWLGPVSDHVAPYIGDVIVALTGAGTVVDSRTQSAASLGLRGVHGSLTPREMRIPYLTLSV</sequence>
<proteinExistence type="predicted"/>
<dbReference type="GO" id="GO:0016787">
    <property type="term" value="F:hydrolase activity"/>
    <property type="evidence" value="ECO:0007669"/>
    <property type="project" value="UniProtKB-ARBA"/>
</dbReference>
<dbReference type="SUPFAM" id="SSF53649">
    <property type="entry name" value="Alkaline phosphatase-like"/>
    <property type="match status" value="1"/>
</dbReference>
<dbReference type="STRING" id="1814289.SAMN05216410_2685"/>
<dbReference type="Pfam" id="PF01663">
    <property type="entry name" value="Phosphodiest"/>
    <property type="match status" value="1"/>
</dbReference>
<dbReference type="InterPro" id="IPR002591">
    <property type="entry name" value="Phosphodiest/P_Trfase"/>
</dbReference>
<dbReference type="InterPro" id="IPR017850">
    <property type="entry name" value="Alkaline_phosphatase_core_sf"/>
</dbReference>
<dbReference type="Gene3D" id="3.40.720.10">
    <property type="entry name" value="Alkaline Phosphatase, subunit A"/>
    <property type="match status" value="1"/>
</dbReference>
<reference evidence="1 2" key="1">
    <citation type="submission" date="2016-09" db="EMBL/GenBank/DDBJ databases">
        <authorList>
            <person name="Capua I."/>
            <person name="De Benedictis P."/>
            <person name="Joannis T."/>
            <person name="Lombin L.H."/>
            <person name="Cattoli G."/>
        </authorList>
    </citation>
    <scope>NUCLEOTIDE SEQUENCE [LARGE SCALE GENOMIC DNA]</scope>
    <source>
        <strain evidence="1 2">ISLP-3</strain>
    </source>
</reference>
<gene>
    <name evidence="1" type="ORF">SAMN05216410_2685</name>
</gene>
<keyword evidence="2" id="KW-1185">Reference proteome</keyword>
<dbReference type="RefSeq" id="WP_245701160.1">
    <property type="nucleotide sequence ID" value="NZ_FMYH01000005.1"/>
</dbReference>
<dbReference type="EMBL" id="FMYH01000005">
    <property type="protein sequence ID" value="SDD03731.1"/>
    <property type="molecule type" value="Genomic_DNA"/>
</dbReference>
<evidence type="ECO:0000313" key="2">
    <source>
        <dbReference type="Proteomes" id="UP000199039"/>
    </source>
</evidence>
<accession>A0A1G6RH14</accession>